<sequence length="307" mass="31688">MEAIATEAPVEETFTVGVLQFGSHPSLDNCYNGIAEALSADPRITIDLQNGNFDSPTCDTIAKNMAAKQYDLIIAIATPAAISSYAATANTDIPVIFCAVSDPVAAGLVDDMNAPGGNCTGTSDVLDLSAQLELIRAFQPDAVNLGVLYTTSEANSVSQLKTLNELAPQYGFTVVSQGVQSAADIPQAAATLCAQVDCLTNFTDNNVVNNLAILLEQANAAGVPVYGSEETQVTAGCLASVSLDYLALGRVTGQMALDVLNGVDASTMAVKTITDAVPVVNSDVLAAFGFTLPEAYANATFVTTTAE</sequence>
<dbReference type="EMBL" id="VSSQ01045270">
    <property type="protein sequence ID" value="MPM99159.1"/>
    <property type="molecule type" value="Genomic_DNA"/>
</dbReference>
<protein>
    <recommendedName>
        <fullName evidence="2">ABC transporter substrate-binding protein</fullName>
    </recommendedName>
</protein>
<evidence type="ECO:0008006" key="2">
    <source>
        <dbReference type="Google" id="ProtNLM"/>
    </source>
</evidence>
<name>A0A645ECV6_9ZZZZ</name>
<dbReference type="InterPro" id="IPR028082">
    <property type="entry name" value="Peripla_BP_I"/>
</dbReference>
<dbReference type="Pfam" id="PF04392">
    <property type="entry name" value="ABC_sub_bind"/>
    <property type="match status" value="1"/>
</dbReference>
<proteinExistence type="predicted"/>
<dbReference type="AlphaFoldDB" id="A0A645ECV6"/>
<comment type="caution">
    <text evidence="1">The sequence shown here is derived from an EMBL/GenBank/DDBJ whole genome shotgun (WGS) entry which is preliminary data.</text>
</comment>
<accession>A0A645ECV6</accession>
<dbReference type="InterPro" id="IPR007487">
    <property type="entry name" value="ABC_transpt-TYRBP-like"/>
</dbReference>
<dbReference type="CDD" id="cd06325">
    <property type="entry name" value="PBP1_ABC_unchar_transporter"/>
    <property type="match status" value="1"/>
</dbReference>
<dbReference type="PANTHER" id="PTHR35271">
    <property type="entry name" value="ABC TRANSPORTER, SUBSTRATE-BINDING LIPOPROTEIN-RELATED"/>
    <property type="match status" value="1"/>
</dbReference>
<dbReference type="SUPFAM" id="SSF53822">
    <property type="entry name" value="Periplasmic binding protein-like I"/>
    <property type="match status" value="1"/>
</dbReference>
<gene>
    <name evidence="1" type="ORF">SDC9_146350</name>
</gene>
<evidence type="ECO:0000313" key="1">
    <source>
        <dbReference type="EMBL" id="MPM99159.1"/>
    </source>
</evidence>
<dbReference type="PANTHER" id="PTHR35271:SF1">
    <property type="entry name" value="ABC TRANSPORTER, SUBSTRATE-BINDING LIPOPROTEIN"/>
    <property type="match status" value="1"/>
</dbReference>
<organism evidence="1">
    <name type="scientific">bioreactor metagenome</name>
    <dbReference type="NCBI Taxonomy" id="1076179"/>
    <lineage>
        <taxon>unclassified sequences</taxon>
        <taxon>metagenomes</taxon>
        <taxon>ecological metagenomes</taxon>
    </lineage>
</organism>
<dbReference type="Gene3D" id="3.40.50.2300">
    <property type="match status" value="2"/>
</dbReference>
<reference evidence="1" key="1">
    <citation type="submission" date="2019-08" db="EMBL/GenBank/DDBJ databases">
        <authorList>
            <person name="Kucharzyk K."/>
            <person name="Murdoch R.W."/>
            <person name="Higgins S."/>
            <person name="Loffler F."/>
        </authorList>
    </citation>
    <scope>NUCLEOTIDE SEQUENCE</scope>
</reference>